<evidence type="ECO:0000313" key="2">
    <source>
        <dbReference type="EMBL" id="PRQ07400.1"/>
    </source>
</evidence>
<sequence>MADLDLENPEHLCELLRRCLPGFDDETAARVGGHVEALERSDNDIFGLVGSGRRGSAAPVEPTPAADQAGDLPLDMGGAGQLLEDPLLDSGDGGVELARVPVLARRGWTELDRVAAKGRHVVYALEAKHVRRKPIRAGFTADCQSVRVRLPLAKPAKDAFIGTWIGTVEAKDHLAFSVEQVADYYERACADRPSLARVDLITGARFRGRRFSPVSIYLAYRSNDADAKPCFYLLEGGSASGNPEAMYVSRSIETGIKSKAKFEFTPFACRNNWYDGGLEMSPDLREPACVHLKIAQTRDGRREYLRVSVTYSPVRELRRVLHPFEQQIEAGLRVLAIADEAGCQLKVGAGGVLQHSLGPMVSSMIPWDEQPSGSPTALERDTFCGCPKK</sequence>
<dbReference type="Pfam" id="PF07103">
    <property type="entry name" value="DUF1365"/>
    <property type="match status" value="1"/>
</dbReference>
<dbReference type="InterPro" id="IPR010775">
    <property type="entry name" value="DUF1365"/>
</dbReference>
<dbReference type="OrthoDB" id="5527594at2"/>
<gene>
    <name evidence="2" type="ORF">ENSA7_31130</name>
</gene>
<evidence type="ECO:0000256" key="1">
    <source>
        <dbReference type="SAM" id="MobiDB-lite"/>
    </source>
</evidence>
<proteinExistence type="predicted"/>
<reference evidence="2 3" key="1">
    <citation type="submission" date="2018-03" db="EMBL/GenBank/DDBJ databases">
        <title>Draft Genome Sequences of the Obligatory Marine Myxobacteria Enhygromyxa salina SWB007.</title>
        <authorList>
            <person name="Poehlein A."/>
            <person name="Moghaddam J.A."/>
            <person name="Harms H."/>
            <person name="Alanjari M."/>
            <person name="Koenig G.M."/>
            <person name="Daniel R."/>
            <person name="Schaeberle T.F."/>
        </authorList>
    </citation>
    <scope>NUCLEOTIDE SEQUENCE [LARGE SCALE GENOMIC DNA]</scope>
    <source>
        <strain evidence="2 3">SWB007</strain>
    </source>
</reference>
<name>A0A2S9YQP2_9BACT</name>
<evidence type="ECO:0000313" key="3">
    <source>
        <dbReference type="Proteomes" id="UP000238823"/>
    </source>
</evidence>
<comment type="caution">
    <text evidence="2">The sequence shown here is derived from an EMBL/GenBank/DDBJ whole genome shotgun (WGS) entry which is preliminary data.</text>
</comment>
<organism evidence="2 3">
    <name type="scientific">Enhygromyxa salina</name>
    <dbReference type="NCBI Taxonomy" id="215803"/>
    <lineage>
        <taxon>Bacteria</taxon>
        <taxon>Pseudomonadati</taxon>
        <taxon>Myxococcota</taxon>
        <taxon>Polyangia</taxon>
        <taxon>Nannocystales</taxon>
        <taxon>Nannocystaceae</taxon>
        <taxon>Enhygromyxa</taxon>
    </lineage>
</organism>
<dbReference type="AlphaFoldDB" id="A0A2S9YQP2"/>
<dbReference type="EMBL" id="PVNL01000057">
    <property type="protein sequence ID" value="PRQ07400.1"/>
    <property type="molecule type" value="Genomic_DNA"/>
</dbReference>
<dbReference type="RefSeq" id="WP_106090103.1">
    <property type="nucleotide sequence ID" value="NZ_PVNL01000057.1"/>
</dbReference>
<dbReference type="Proteomes" id="UP000238823">
    <property type="component" value="Unassembled WGS sequence"/>
</dbReference>
<protein>
    <submittedName>
        <fullName evidence="2">Uncharacterized protein</fullName>
    </submittedName>
</protein>
<feature type="region of interest" description="Disordered" evidence="1">
    <location>
        <begin position="368"/>
        <end position="389"/>
    </location>
</feature>
<accession>A0A2S9YQP2</accession>